<proteinExistence type="inferred from homology"/>
<dbReference type="Proteomes" id="UP000799441">
    <property type="component" value="Unassembled WGS sequence"/>
</dbReference>
<dbReference type="PANTHER" id="PTHR33938:SF2">
    <property type="entry name" value="CARBOXYLIC ESTER HYDROLASE"/>
    <property type="match status" value="1"/>
</dbReference>
<evidence type="ECO:0000256" key="6">
    <source>
        <dbReference type="ARBA" id="ARBA00022837"/>
    </source>
</evidence>
<keyword evidence="2" id="KW-0719">Serine esterase</keyword>
<dbReference type="Pfam" id="PF07519">
    <property type="entry name" value="Tannase"/>
    <property type="match status" value="1"/>
</dbReference>
<comment type="similarity">
    <text evidence="1 8">Belongs to the tannase family.</text>
</comment>
<sequence>MGYMKLLALGFTLATSVFSLHCSPSVFQSILPSNAWVTFAYELSQNATFHVPTTNIAYPVSPTSLRKSCVVEVKVASSAASSFSFGLFLPQEWNQRFLMVGNGGFAGGINWMDMGAGLGYGFAVVSTNTGHNSTALDVTWALNQPQMKIDFGYRAVHGSARLARSLIQHWYGQAPNFSYYSGCSTGGRQGLIEAQMFPEDFDGILVGAAAWWTSHLHPWTLKLGLLNLPTTAPHHIPVNLFATIEAEVNKQCDPQDGVVDGIISDPLGCVFNAAALLCKDNLQQQGKKNDTWCLSKAQLQTLSKIYSPYYETNSTFVFPGLLLGSEALWHYFLGESEPTSLGTQYIQDMVLDKPGWNFYDFNFSVVELAEKLDPGNCTADNYDLSPFQKRGGKLLMYHGLADGQVPVTSSTYFHKKVQEALVPKSINVNHFFRLFLIPGMQHCAGASNAPWYIAGPNQAGLLDTSLHSVPGFCDAKHDALVALMNWVEHDHAPEAIIATKWHNDTLRDRVFRQRPICPYPQQAKYIGHGDLNEASNWKCQGHARFYDQS</sequence>
<dbReference type="GO" id="GO:0030600">
    <property type="term" value="F:feruloyl esterase activity"/>
    <property type="evidence" value="ECO:0007669"/>
    <property type="project" value="UniProtKB-ARBA"/>
</dbReference>
<keyword evidence="7" id="KW-1015">Disulfide bond</keyword>
<gene>
    <name evidence="9" type="ORF">K431DRAFT_348962</name>
</gene>
<dbReference type="InterPro" id="IPR029058">
    <property type="entry name" value="AB_hydrolase_fold"/>
</dbReference>
<dbReference type="EC" id="3.1.1.-" evidence="8"/>
<evidence type="ECO:0000313" key="9">
    <source>
        <dbReference type="EMBL" id="KAF2718163.1"/>
    </source>
</evidence>
<evidence type="ECO:0000313" key="10">
    <source>
        <dbReference type="Proteomes" id="UP000799441"/>
    </source>
</evidence>
<dbReference type="AlphaFoldDB" id="A0A9P4Q2H4"/>
<dbReference type="EMBL" id="MU003829">
    <property type="protein sequence ID" value="KAF2718163.1"/>
    <property type="molecule type" value="Genomic_DNA"/>
</dbReference>
<dbReference type="GO" id="GO:0046872">
    <property type="term" value="F:metal ion binding"/>
    <property type="evidence" value="ECO:0007669"/>
    <property type="project" value="UniProtKB-KW"/>
</dbReference>
<reference evidence="9" key="1">
    <citation type="journal article" date="2020" name="Stud. Mycol.">
        <title>101 Dothideomycetes genomes: a test case for predicting lifestyles and emergence of pathogens.</title>
        <authorList>
            <person name="Haridas S."/>
            <person name="Albert R."/>
            <person name="Binder M."/>
            <person name="Bloem J."/>
            <person name="Labutti K."/>
            <person name="Salamov A."/>
            <person name="Andreopoulos B."/>
            <person name="Baker S."/>
            <person name="Barry K."/>
            <person name="Bills G."/>
            <person name="Bluhm B."/>
            <person name="Cannon C."/>
            <person name="Castanera R."/>
            <person name="Culley D."/>
            <person name="Daum C."/>
            <person name="Ezra D."/>
            <person name="Gonzalez J."/>
            <person name="Henrissat B."/>
            <person name="Kuo A."/>
            <person name="Liang C."/>
            <person name="Lipzen A."/>
            <person name="Lutzoni F."/>
            <person name="Magnuson J."/>
            <person name="Mondo S."/>
            <person name="Nolan M."/>
            <person name="Ohm R."/>
            <person name="Pangilinan J."/>
            <person name="Park H.-J."/>
            <person name="Ramirez L."/>
            <person name="Alfaro M."/>
            <person name="Sun H."/>
            <person name="Tritt A."/>
            <person name="Yoshinaga Y."/>
            <person name="Zwiers L.-H."/>
            <person name="Turgeon B."/>
            <person name="Goodwin S."/>
            <person name="Spatafora J."/>
            <person name="Crous P."/>
            <person name="Grigoriev I."/>
        </authorList>
    </citation>
    <scope>NUCLEOTIDE SEQUENCE</scope>
    <source>
        <strain evidence="9">CBS 116435</strain>
    </source>
</reference>
<comment type="caution">
    <text evidence="9">The sequence shown here is derived from an EMBL/GenBank/DDBJ whole genome shotgun (WGS) entry which is preliminary data.</text>
</comment>
<keyword evidence="5 8" id="KW-0378">Hydrolase</keyword>
<keyword evidence="3" id="KW-0479">Metal-binding</keyword>
<organism evidence="9 10">
    <name type="scientific">Polychaeton citri CBS 116435</name>
    <dbReference type="NCBI Taxonomy" id="1314669"/>
    <lineage>
        <taxon>Eukaryota</taxon>
        <taxon>Fungi</taxon>
        <taxon>Dikarya</taxon>
        <taxon>Ascomycota</taxon>
        <taxon>Pezizomycotina</taxon>
        <taxon>Dothideomycetes</taxon>
        <taxon>Dothideomycetidae</taxon>
        <taxon>Capnodiales</taxon>
        <taxon>Capnodiaceae</taxon>
        <taxon>Polychaeton</taxon>
    </lineage>
</organism>
<evidence type="ECO:0000256" key="1">
    <source>
        <dbReference type="ARBA" id="ARBA00006249"/>
    </source>
</evidence>
<accession>A0A9P4Q2H4</accession>
<evidence type="ECO:0000256" key="5">
    <source>
        <dbReference type="ARBA" id="ARBA00022801"/>
    </source>
</evidence>
<evidence type="ECO:0000256" key="4">
    <source>
        <dbReference type="ARBA" id="ARBA00022729"/>
    </source>
</evidence>
<evidence type="ECO:0000256" key="3">
    <source>
        <dbReference type="ARBA" id="ARBA00022723"/>
    </source>
</evidence>
<dbReference type="SUPFAM" id="SSF53474">
    <property type="entry name" value="alpha/beta-Hydrolases"/>
    <property type="match status" value="1"/>
</dbReference>
<feature type="chain" id="PRO_5040546602" description="Carboxylic ester hydrolase" evidence="8">
    <location>
        <begin position="20"/>
        <end position="549"/>
    </location>
</feature>
<evidence type="ECO:0000256" key="7">
    <source>
        <dbReference type="ARBA" id="ARBA00023157"/>
    </source>
</evidence>
<keyword evidence="6" id="KW-0106">Calcium</keyword>
<dbReference type="InterPro" id="IPR011118">
    <property type="entry name" value="Tannase/feruloyl_esterase"/>
</dbReference>
<protein>
    <recommendedName>
        <fullName evidence="8">Carboxylic ester hydrolase</fullName>
        <ecNumber evidence="8">3.1.1.-</ecNumber>
    </recommendedName>
</protein>
<keyword evidence="4 8" id="KW-0732">Signal</keyword>
<evidence type="ECO:0000256" key="8">
    <source>
        <dbReference type="RuleBase" id="RU361238"/>
    </source>
</evidence>
<keyword evidence="10" id="KW-1185">Reference proteome</keyword>
<dbReference type="PANTHER" id="PTHR33938">
    <property type="entry name" value="FERULOYL ESTERASE B-RELATED"/>
    <property type="match status" value="1"/>
</dbReference>
<evidence type="ECO:0000256" key="2">
    <source>
        <dbReference type="ARBA" id="ARBA00022487"/>
    </source>
</evidence>
<name>A0A9P4Q2H4_9PEZI</name>
<dbReference type="OrthoDB" id="3039123at2759"/>
<feature type="signal peptide" evidence="8">
    <location>
        <begin position="1"/>
        <end position="19"/>
    </location>
</feature>